<reference evidence="9" key="1">
    <citation type="submission" date="2022-12" db="EMBL/GenBank/DDBJ databases">
        <authorList>
            <person name="Alioto T."/>
            <person name="Alioto T."/>
            <person name="Gomez Garrido J."/>
        </authorList>
    </citation>
    <scope>NUCLEOTIDE SEQUENCE</scope>
</reference>
<feature type="domain" description="Fibronectin type-II" evidence="8">
    <location>
        <begin position="409"/>
        <end position="457"/>
    </location>
</feature>
<dbReference type="GO" id="GO:0048240">
    <property type="term" value="P:sperm capacitation"/>
    <property type="evidence" value="ECO:0007669"/>
    <property type="project" value="TreeGrafter"/>
</dbReference>
<dbReference type="Pfam" id="PF00040">
    <property type="entry name" value="fn2"/>
    <property type="match status" value="17"/>
</dbReference>
<feature type="domain" description="Fibronectin type-II" evidence="8">
    <location>
        <begin position="189"/>
        <end position="237"/>
    </location>
</feature>
<evidence type="ECO:0000259" key="8">
    <source>
        <dbReference type="PROSITE" id="PS51092"/>
    </source>
</evidence>
<protein>
    <recommendedName>
        <fullName evidence="8">Fibronectin type-II domain-containing protein</fullName>
    </recommendedName>
</protein>
<evidence type="ECO:0000256" key="3">
    <source>
        <dbReference type="ARBA" id="ARBA00022525"/>
    </source>
</evidence>
<dbReference type="FunFam" id="2.10.10.10:FF:000003">
    <property type="entry name" value="binder of sperm protein homolog 1"/>
    <property type="match status" value="13"/>
</dbReference>
<keyword evidence="7" id="KW-0732">Signal</keyword>
<feature type="disulfide bond" evidence="6">
    <location>
        <begin position="153"/>
        <end position="180"/>
    </location>
</feature>
<feature type="disulfide bond" evidence="6">
    <location>
        <begin position="848"/>
        <end position="875"/>
    </location>
</feature>
<feature type="domain" description="Fibronectin type-II" evidence="8">
    <location>
        <begin position="354"/>
        <end position="402"/>
    </location>
</feature>
<feature type="domain" description="Fibronectin type-II" evidence="8">
    <location>
        <begin position="298"/>
        <end position="346"/>
    </location>
</feature>
<feature type="domain" description="Fibronectin type-II" evidence="8">
    <location>
        <begin position="774"/>
        <end position="822"/>
    </location>
</feature>
<feature type="disulfide bond" evidence="6">
    <location>
        <begin position="208"/>
        <end position="235"/>
    </location>
</feature>
<dbReference type="FunFam" id="2.10.10.10:FF:000011">
    <property type="entry name" value="Uncharacterized protein"/>
    <property type="match status" value="1"/>
</dbReference>
<feature type="disulfide bond" evidence="6">
    <location>
        <begin position="627"/>
        <end position="654"/>
    </location>
</feature>
<feature type="disulfide bond" evidence="6">
    <location>
        <begin position="359"/>
        <end position="385"/>
    </location>
</feature>
<dbReference type="Proteomes" id="UP001178461">
    <property type="component" value="Chromosome 13"/>
</dbReference>
<evidence type="ECO:0000256" key="7">
    <source>
        <dbReference type="SAM" id="SignalP"/>
    </source>
</evidence>
<dbReference type="EMBL" id="OX395138">
    <property type="protein sequence ID" value="CAI5790424.1"/>
    <property type="molecule type" value="Genomic_DNA"/>
</dbReference>
<feature type="disulfide bond" evidence="6">
    <location>
        <begin position="558"/>
        <end position="584"/>
    </location>
</feature>
<proteinExistence type="inferred from homology"/>
<feature type="disulfide bond" evidence="6">
    <location>
        <begin position="414"/>
        <end position="440"/>
    </location>
</feature>
<feature type="disulfide bond" evidence="6">
    <location>
        <begin position="572"/>
        <end position="599"/>
    </location>
</feature>
<feature type="disulfide bond" evidence="6">
    <location>
        <begin position="779"/>
        <end position="805"/>
    </location>
</feature>
<feature type="domain" description="Fibronectin type-II" evidence="8">
    <location>
        <begin position="877"/>
        <end position="925"/>
    </location>
</feature>
<feature type="disulfide bond" evidence="6">
    <location>
        <begin position="262"/>
        <end position="289"/>
    </location>
</feature>
<keyword evidence="5 6" id="KW-1015">Disulfide bond</keyword>
<name>A0AA35L7B9_9SAUR</name>
<dbReference type="GO" id="GO:0008201">
    <property type="term" value="F:heparin binding"/>
    <property type="evidence" value="ECO:0007669"/>
    <property type="project" value="TreeGrafter"/>
</dbReference>
<dbReference type="GO" id="GO:0009986">
    <property type="term" value="C:cell surface"/>
    <property type="evidence" value="ECO:0007669"/>
    <property type="project" value="TreeGrafter"/>
</dbReference>
<feature type="disulfide bond" evidence="6">
    <location>
        <begin position="723"/>
        <end position="749"/>
    </location>
</feature>
<dbReference type="InterPro" id="IPR000562">
    <property type="entry name" value="FN_type2_dom"/>
</dbReference>
<dbReference type="InterPro" id="IPR036943">
    <property type="entry name" value="FN_type2_sf"/>
</dbReference>
<keyword evidence="10" id="KW-1185">Reference proteome</keyword>
<feature type="disulfide bond" evidence="6">
    <location>
        <begin position="373"/>
        <end position="400"/>
    </location>
</feature>
<dbReference type="PROSITE" id="PS51092">
    <property type="entry name" value="FN2_2"/>
    <property type="match status" value="17"/>
</dbReference>
<feature type="disulfide bond" evidence="6">
    <location>
        <begin position="428"/>
        <end position="455"/>
    </location>
</feature>
<feature type="domain" description="Fibronectin type-II" evidence="8">
    <location>
        <begin position="663"/>
        <end position="711"/>
    </location>
</feature>
<feature type="domain" description="Fibronectin type-II" evidence="8">
    <location>
        <begin position="608"/>
        <end position="656"/>
    </location>
</feature>
<feature type="disulfide bond" evidence="6">
    <location>
        <begin position="517"/>
        <end position="544"/>
    </location>
</feature>
<dbReference type="PANTHER" id="PTHR22918">
    <property type="entry name" value="SEMINAL PLASMA PROTEIN"/>
    <property type="match status" value="1"/>
</dbReference>
<evidence type="ECO:0000313" key="10">
    <source>
        <dbReference type="Proteomes" id="UP001178461"/>
    </source>
</evidence>
<feature type="disulfide bond" evidence="6">
    <location>
        <begin position="942"/>
        <end position="969"/>
    </location>
</feature>
<feature type="domain" description="Fibronectin type-II" evidence="8">
    <location>
        <begin position="134"/>
        <end position="182"/>
    </location>
</feature>
<dbReference type="SMART" id="SM00059">
    <property type="entry name" value="FN2"/>
    <property type="match status" value="18"/>
</dbReference>
<feature type="disulfide bond" evidence="6">
    <location>
        <begin position="896"/>
        <end position="923"/>
    </location>
</feature>
<evidence type="ECO:0000313" key="9">
    <source>
        <dbReference type="EMBL" id="CAI5790424.1"/>
    </source>
</evidence>
<feature type="disulfide bond" evidence="6">
    <location>
        <begin position="46"/>
        <end position="73"/>
    </location>
</feature>
<dbReference type="PANTHER" id="PTHR22918:SF1">
    <property type="entry name" value="FIBRONECTIN TYPE-II DOMAIN-CONTAINING PROTEIN"/>
    <property type="match status" value="1"/>
</dbReference>
<keyword evidence="4" id="KW-0677">Repeat</keyword>
<dbReference type="PROSITE" id="PS00023">
    <property type="entry name" value="FN2_1"/>
    <property type="match status" value="4"/>
</dbReference>
<feature type="domain" description="Fibronectin type-II" evidence="8">
    <location>
        <begin position="718"/>
        <end position="766"/>
    </location>
</feature>
<feature type="disulfide bond" evidence="6">
    <location>
        <begin position="793"/>
        <end position="820"/>
    </location>
</feature>
<dbReference type="FunFam" id="2.10.10.10:FF:000001">
    <property type="entry name" value="Fibronectin 1a isoform 1"/>
    <property type="match status" value="1"/>
</dbReference>
<feature type="disulfide bond" evidence="6">
    <location>
        <begin position="834"/>
        <end position="860"/>
    </location>
</feature>
<feature type="domain" description="Fibronectin type-II" evidence="8">
    <location>
        <begin position="553"/>
        <end position="601"/>
    </location>
</feature>
<feature type="disulfide bond" evidence="6">
    <location>
        <begin position="503"/>
        <end position="529"/>
    </location>
</feature>
<dbReference type="InterPro" id="IPR051666">
    <property type="entry name" value="SP_Capacitation_Regulator"/>
</dbReference>
<feature type="domain" description="Fibronectin type-II" evidence="8">
    <location>
        <begin position="923"/>
        <end position="969"/>
    </location>
</feature>
<evidence type="ECO:0000256" key="5">
    <source>
        <dbReference type="ARBA" id="ARBA00023157"/>
    </source>
</evidence>
<feature type="disulfide bond" evidence="6">
    <location>
        <begin position="682"/>
        <end position="709"/>
    </location>
</feature>
<feature type="disulfide bond" evidence="6">
    <location>
        <begin position="248"/>
        <end position="274"/>
    </location>
</feature>
<sequence length="969" mass="108878">MFAILGFLVLGCNLHTVHTVGKVMQPPQTANLGFPFIFDGRAYSSCTKDGAIDEQLWCGTTPNYDKDGQWKRCSLQEYGGNSGGKPCIFPFIYKNRTFYTCTDEEKGVFWCATTRNYDKDLEWSFCADIRLDANPTGPCVFPFTYNNTSYSACTTDGISNKKPWCSLTNNYDIDLKWTYCEPSGPAPASENPLCVFPFIYKGKSYSTCTSEGMSDGKLWCANSSNYDVDKKWVYCTVTDAAAEPKDLCAFPFMYNGKLYESCTTHGMSQKKPWCSLTADYNADLQWTYCQPSGPDKVAESPPCIFPFIFKRQFYYSCTTDGRRDKKPWCATTGDYDTDKKLKLCPEEPGPDLKVESPSCTFPFIYKGNSYSTCTTEGMSDGKHWCATTSNYDMDEKWMYCNVTGPDSKAESPTCVFPFIYKGLSYSTCTSEGMSDGNLWCGTTSNYDVDKKWVYCNVTGPDSNGEGPSCVFPFIYNGKSYSAYKKWMYCNDTGPDPEVESPMCVFPFIYKGQSYSTCTSEGMSDGKLWCGTTSNYDVDKKWVYCNVTGPDESVESPPCVFPFIYKGKFYLSCTADGRSDGNLWCATTSNYEADKKWKFCQDSGPDSNGEGPSCVFPFIYNGKSYSACTTDGMSNGKCWCATTSNYDLDKKWMYCNDTGPDPEVESPTCVFPFIYKGQSYSTCTSEGMSDGKLWCATTSNHDVDKKWVYCNVTGPDISKEAPKCAFPFIFEGKLYMNCTASGRNDGKLWCSTTSNYDVDNKWKFCEEDSGPDLKVESPSCTFPFIYKGNSYSTCTTEGMSDGKHWCATTSNYDTDEKWMYCNVTGPDISKEPPKCIFPFIFDGKNYSSCTEDGRTDGKLWCATTANYDADKKSMFCTITETGCVFPFIYKGKPYESCTTLDKHEGKAWCATTPDYQTGLKWRFCNQLDCVFPFIFRGKSYDSCTKAGRSDKRSWCSLTSNADTDNRWILC</sequence>
<feature type="domain" description="Fibronectin type-II" evidence="8">
    <location>
        <begin position="829"/>
        <end position="877"/>
    </location>
</feature>
<evidence type="ECO:0000256" key="2">
    <source>
        <dbReference type="ARBA" id="ARBA00010011"/>
    </source>
</evidence>
<feature type="domain" description="Fibronectin type-II" evidence="8">
    <location>
        <begin position="243"/>
        <end position="291"/>
    </location>
</feature>
<dbReference type="InterPro" id="IPR013806">
    <property type="entry name" value="Kringle-like"/>
</dbReference>
<comment type="caution">
    <text evidence="6">Lacks conserved residue(s) required for the propagation of feature annotation.</text>
</comment>
<evidence type="ECO:0000256" key="1">
    <source>
        <dbReference type="ARBA" id="ARBA00004613"/>
    </source>
</evidence>
<dbReference type="SUPFAM" id="SSF57440">
    <property type="entry name" value="Kringle-like"/>
    <property type="match status" value="17"/>
</dbReference>
<dbReference type="CDD" id="cd00062">
    <property type="entry name" value="FN2"/>
    <property type="match status" value="17"/>
</dbReference>
<feature type="disulfide bond" evidence="6">
    <location>
        <begin position="737"/>
        <end position="764"/>
    </location>
</feature>
<feature type="disulfide bond" evidence="6">
    <location>
        <begin position="668"/>
        <end position="694"/>
    </location>
</feature>
<feature type="signal peptide" evidence="7">
    <location>
        <begin position="1"/>
        <end position="19"/>
    </location>
</feature>
<dbReference type="Gene3D" id="2.10.10.10">
    <property type="entry name" value="Fibronectin, type II, collagen-binding"/>
    <property type="match status" value="17"/>
</dbReference>
<feature type="domain" description="Fibronectin type-II" evidence="8">
    <location>
        <begin position="27"/>
        <end position="75"/>
    </location>
</feature>
<dbReference type="AlphaFoldDB" id="A0AA35L7B9"/>
<keyword evidence="3" id="KW-0964">Secreted</keyword>
<feature type="disulfide bond" evidence="6">
    <location>
        <begin position="303"/>
        <end position="329"/>
    </location>
</feature>
<gene>
    <name evidence="9" type="ORF">PODLI_1B043082</name>
</gene>
<accession>A0AA35L7B9</accession>
<comment type="subcellular location">
    <subcellularLocation>
        <location evidence="1">Secreted</location>
    </subcellularLocation>
</comment>
<organism evidence="9 10">
    <name type="scientific">Podarcis lilfordi</name>
    <name type="common">Lilford's wall lizard</name>
    <dbReference type="NCBI Taxonomy" id="74358"/>
    <lineage>
        <taxon>Eukaryota</taxon>
        <taxon>Metazoa</taxon>
        <taxon>Chordata</taxon>
        <taxon>Craniata</taxon>
        <taxon>Vertebrata</taxon>
        <taxon>Euteleostomi</taxon>
        <taxon>Lepidosauria</taxon>
        <taxon>Squamata</taxon>
        <taxon>Bifurcata</taxon>
        <taxon>Unidentata</taxon>
        <taxon>Episquamata</taxon>
        <taxon>Laterata</taxon>
        <taxon>Lacertibaenia</taxon>
        <taxon>Lacertidae</taxon>
        <taxon>Podarcis</taxon>
    </lineage>
</organism>
<feature type="disulfide bond" evidence="6">
    <location>
        <begin position="194"/>
        <end position="220"/>
    </location>
</feature>
<feature type="disulfide bond" evidence="6">
    <location>
        <begin position="882"/>
        <end position="908"/>
    </location>
</feature>
<dbReference type="GO" id="GO:0005576">
    <property type="term" value="C:extracellular region"/>
    <property type="evidence" value="ECO:0007669"/>
    <property type="project" value="UniProtKB-SubCell"/>
</dbReference>
<feature type="domain" description="Fibronectin type-II" evidence="8">
    <location>
        <begin position="498"/>
        <end position="546"/>
    </location>
</feature>
<dbReference type="PRINTS" id="PR00013">
    <property type="entry name" value="FNTYPEII"/>
</dbReference>
<feature type="disulfide bond" evidence="6">
    <location>
        <begin position="317"/>
        <end position="344"/>
    </location>
</feature>
<feature type="disulfide bond" evidence="6">
    <location>
        <begin position="928"/>
        <end position="954"/>
    </location>
</feature>
<evidence type="ECO:0000256" key="4">
    <source>
        <dbReference type="ARBA" id="ARBA00022737"/>
    </source>
</evidence>
<feature type="chain" id="PRO_5041455687" description="Fibronectin type-II domain-containing protein" evidence="7">
    <location>
        <begin position="20"/>
        <end position="969"/>
    </location>
</feature>
<feature type="domain" description="Fibronectin type-II" evidence="8">
    <location>
        <begin position="82"/>
        <end position="128"/>
    </location>
</feature>
<evidence type="ECO:0000256" key="6">
    <source>
        <dbReference type="PROSITE-ProRule" id="PRU00479"/>
    </source>
</evidence>
<feature type="disulfide bond" evidence="6">
    <location>
        <begin position="613"/>
        <end position="639"/>
    </location>
</feature>
<feature type="disulfide bond" evidence="6">
    <location>
        <begin position="139"/>
        <end position="165"/>
    </location>
</feature>
<comment type="similarity">
    <text evidence="2">Belongs to the seminal plasma protein family.</text>
</comment>